<name>A0A173V0F0_9FIRM</name>
<gene>
    <name evidence="1" type="ORF">ERS852582_02391</name>
</gene>
<sequence length="53" mass="5934">MVGSNQFYAAFFCRACMERTMQLRDDVAVGLRQNDVQQYLCSQLAAAGGHITF</sequence>
<dbReference type="EMBL" id="CYXN01000028">
    <property type="protein sequence ID" value="CUN19765.1"/>
    <property type="molecule type" value="Genomic_DNA"/>
</dbReference>
<evidence type="ECO:0000313" key="2">
    <source>
        <dbReference type="Proteomes" id="UP000095649"/>
    </source>
</evidence>
<accession>A0A173V0F0</accession>
<organism evidence="1 2">
    <name type="scientific">Faecalibacterium prausnitzii</name>
    <dbReference type="NCBI Taxonomy" id="853"/>
    <lineage>
        <taxon>Bacteria</taxon>
        <taxon>Bacillati</taxon>
        <taxon>Bacillota</taxon>
        <taxon>Clostridia</taxon>
        <taxon>Eubacteriales</taxon>
        <taxon>Oscillospiraceae</taxon>
        <taxon>Faecalibacterium</taxon>
    </lineage>
</organism>
<proteinExistence type="predicted"/>
<protein>
    <submittedName>
        <fullName evidence="1">Uncharacterized protein</fullName>
    </submittedName>
</protein>
<dbReference type="Proteomes" id="UP000095649">
    <property type="component" value="Unassembled WGS sequence"/>
</dbReference>
<reference evidence="1 2" key="1">
    <citation type="submission" date="2015-09" db="EMBL/GenBank/DDBJ databases">
        <authorList>
            <consortium name="Pathogen Informatics"/>
        </authorList>
    </citation>
    <scope>NUCLEOTIDE SEQUENCE [LARGE SCALE GENOMIC DNA]</scope>
    <source>
        <strain evidence="1 2">2789STDY5834970</strain>
    </source>
</reference>
<evidence type="ECO:0000313" key="1">
    <source>
        <dbReference type="EMBL" id="CUN19765.1"/>
    </source>
</evidence>
<dbReference type="AlphaFoldDB" id="A0A173V0F0"/>